<dbReference type="OrthoDB" id="2447880at2759"/>
<dbReference type="AlphaFoldDB" id="A0A2J6RXL9"/>
<dbReference type="SUPFAM" id="SSF57884">
    <property type="entry name" value="Ada DNA repair protein, N-terminal domain (N-Ada 10)"/>
    <property type="match status" value="1"/>
</dbReference>
<dbReference type="GO" id="GO:0008168">
    <property type="term" value="F:methyltransferase activity"/>
    <property type="evidence" value="ECO:0007669"/>
    <property type="project" value="UniProtKB-KW"/>
</dbReference>
<evidence type="ECO:0000313" key="7">
    <source>
        <dbReference type="EMBL" id="PMD43245.1"/>
    </source>
</evidence>
<evidence type="ECO:0000259" key="6">
    <source>
        <dbReference type="PROSITE" id="PS01124"/>
    </source>
</evidence>
<protein>
    <recommendedName>
        <fullName evidence="6">HTH araC/xylS-type domain-containing protein</fullName>
    </recommendedName>
</protein>
<evidence type="ECO:0000256" key="4">
    <source>
        <dbReference type="ARBA" id="ARBA00023159"/>
    </source>
</evidence>
<name>A0A2J6RXL9_HYAVF</name>
<dbReference type="EMBL" id="KZ613942">
    <property type="protein sequence ID" value="PMD43245.1"/>
    <property type="molecule type" value="Genomic_DNA"/>
</dbReference>
<dbReference type="InterPro" id="IPR035451">
    <property type="entry name" value="Ada-like_dom_sf"/>
</dbReference>
<reference evidence="7 8" key="1">
    <citation type="submission" date="2016-04" db="EMBL/GenBank/DDBJ databases">
        <title>A degradative enzymes factory behind the ericoid mycorrhizal symbiosis.</title>
        <authorList>
            <consortium name="DOE Joint Genome Institute"/>
            <person name="Martino E."/>
            <person name="Morin E."/>
            <person name="Grelet G."/>
            <person name="Kuo A."/>
            <person name="Kohler A."/>
            <person name="Daghino S."/>
            <person name="Barry K."/>
            <person name="Choi C."/>
            <person name="Cichocki N."/>
            <person name="Clum A."/>
            <person name="Copeland A."/>
            <person name="Hainaut M."/>
            <person name="Haridas S."/>
            <person name="Labutti K."/>
            <person name="Lindquist E."/>
            <person name="Lipzen A."/>
            <person name="Khouja H.-R."/>
            <person name="Murat C."/>
            <person name="Ohm R."/>
            <person name="Olson A."/>
            <person name="Spatafora J."/>
            <person name="Veneault-Fourrey C."/>
            <person name="Henrissat B."/>
            <person name="Grigoriev I."/>
            <person name="Martin F."/>
            <person name="Perotto S."/>
        </authorList>
    </citation>
    <scope>NUCLEOTIDE SEQUENCE [LARGE SCALE GENOMIC DNA]</scope>
    <source>
        <strain evidence="7 8">F</strain>
    </source>
</reference>
<accession>A0A2J6RXL9</accession>
<dbReference type="PROSITE" id="PS01124">
    <property type="entry name" value="HTH_ARAC_FAMILY_2"/>
    <property type="match status" value="1"/>
</dbReference>
<dbReference type="GO" id="GO:0043565">
    <property type="term" value="F:sequence-specific DNA binding"/>
    <property type="evidence" value="ECO:0007669"/>
    <property type="project" value="InterPro"/>
</dbReference>
<keyword evidence="4" id="KW-0010">Activator</keyword>
<comment type="cofactor">
    <cofactor evidence="1">
        <name>Zn(2+)</name>
        <dbReference type="ChEBI" id="CHEBI:29105"/>
    </cofactor>
</comment>
<evidence type="ECO:0000256" key="1">
    <source>
        <dbReference type="ARBA" id="ARBA00001947"/>
    </source>
</evidence>
<keyword evidence="3" id="KW-0805">Transcription regulation</keyword>
<dbReference type="Gene3D" id="3.40.10.10">
    <property type="entry name" value="DNA Methylphosphotriester Repair Domain"/>
    <property type="match status" value="1"/>
</dbReference>
<evidence type="ECO:0000313" key="8">
    <source>
        <dbReference type="Proteomes" id="UP000235786"/>
    </source>
</evidence>
<dbReference type="SUPFAM" id="SSF46689">
    <property type="entry name" value="Homeodomain-like"/>
    <property type="match status" value="1"/>
</dbReference>
<proteinExistence type="predicted"/>
<keyword evidence="5" id="KW-0804">Transcription</keyword>
<dbReference type="GO" id="GO:0003700">
    <property type="term" value="F:DNA-binding transcription factor activity"/>
    <property type="evidence" value="ECO:0007669"/>
    <property type="project" value="InterPro"/>
</dbReference>
<dbReference type="Gene3D" id="1.10.10.60">
    <property type="entry name" value="Homeodomain-like"/>
    <property type="match status" value="1"/>
</dbReference>
<keyword evidence="8" id="KW-1185">Reference proteome</keyword>
<feature type="domain" description="HTH araC/xylS-type" evidence="6">
    <location>
        <begin position="86"/>
        <end position="139"/>
    </location>
</feature>
<dbReference type="GO" id="GO:0032259">
    <property type="term" value="P:methylation"/>
    <property type="evidence" value="ECO:0007669"/>
    <property type="project" value="UniProtKB-KW"/>
</dbReference>
<dbReference type="GO" id="GO:0008270">
    <property type="term" value="F:zinc ion binding"/>
    <property type="evidence" value="ECO:0007669"/>
    <property type="project" value="InterPro"/>
</dbReference>
<dbReference type="InterPro" id="IPR018060">
    <property type="entry name" value="HTH_AraC"/>
</dbReference>
<evidence type="ECO:0000256" key="3">
    <source>
        <dbReference type="ARBA" id="ARBA00023015"/>
    </source>
</evidence>
<dbReference type="InterPro" id="IPR004026">
    <property type="entry name" value="Ada_DNA_repair_Zn-bd"/>
</dbReference>
<gene>
    <name evidence="7" type="ORF">L207DRAFT_509756</name>
</gene>
<dbReference type="Proteomes" id="UP000235786">
    <property type="component" value="Unassembled WGS sequence"/>
</dbReference>
<evidence type="ECO:0000256" key="2">
    <source>
        <dbReference type="ARBA" id="ARBA00022603"/>
    </source>
</evidence>
<dbReference type="GO" id="GO:0006281">
    <property type="term" value="P:DNA repair"/>
    <property type="evidence" value="ECO:0007669"/>
    <property type="project" value="InterPro"/>
</dbReference>
<organism evidence="7 8">
    <name type="scientific">Hyaloscypha variabilis (strain UAMH 11265 / GT02V1 / F)</name>
    <name type="common">Meliniomyces variabilis</name>
    <dbReference type="NCBI Taxonomy" id="1149755"/>
    <lineage>
        <taxon>Eukaryota</taxon>
        <taxon>Fungi</taxon>
        <taxon>Dikarya</taxon>
        <taxon>Ascomycota</taxon>
        <taxon>Pezizomycotina</taxon>
        <taxon>Leotiomycetes</taxon>
        <taxon>Helotiales</taxon>
        <taxon>Hyaloscyphaceae</taxon>
        <taxon>Hyaloscypha</taxon>
        <taxon>Hyaloscypha variabilis</taxon>
    </lineage>
</organism>
<dbReference type="Pfam" id="PF00165">
    <property type="entry name" value="HTH_AraC"/>
    <property type="match status" value="1"/>
</dbReference>
<dbReference type="Pfam" id="PF02805">
    <property type="entry name" value="Ada_Zn_binding"/>
    <property type="match status" value="1"/>
</dbReference>
<dbReference type="STRING" id="1149755.A0A2J6RXL9"/>
<keyword evidence="2" id="KW-0808">Transferase</keyword>
<dbReference type="InterPro" id="IPR009057">
    <property type="entry name" value="Homeodomain-like_sf"/>
</dbReference>
<evidence type="ECO:0000256" key="5">
    <source>
        <dbReference type="ARBA" id="ARBA00023163"/>
    </source>
</evidence>
<sequence length="236" mass="26379">MPQFTTPSTRWAALQSRNPKAANAFVYCVTTTKIYCRPTCPSRLARRANIVFHETVSEAEAEGFRACKRCRPELRDEDSDPQKIAVEKACDLVRKEQRGGKAGKWTVKALATEVGLTESHFCRIFKKVMGMTVGEYRASILQKNTGSSTAETTTDHQSLDFARGREECFPSPDIPQNYGHENCHSSAEPGYPELPDDWNHFSEVLSDLPDSVTPHLQLDFIDSAYPSPKGFPMSSI</sequence>
<keyword evidence="2" id="KW-0489">Methyltransferase</keyword>